<dbReference type="InterPro" id="IPR036249">
    <property type="entry name" value="Thioredoxin-like_sf"/>
</dbReference>
<dbReference type="STRING" id="1590841.A0A2R6R1Q1"/>
<dbReference type="Proteomes" id="UP000241394">
    <property type="component" value="Chromosome LG10"/>
</dbReference>
<organism evidence="3 4">
    <name type="scientific">Actinidia chinensis var. chinensis</name>
    <name type="common">Chinese soft-hair kiwi</name>
    <dbReference type="NCBI Taxonomy" id="1590841"/>
    <lineage>
        <taxon>Eukaryota</taxon>
        <taxon>Viridiplantae</taxon>
        <taxon>Streptophyta</taxon>
        <taxon>Embryophyta</taxon>
        <taxon>Tracheophyta</taxon>
        <taxon>Spermatophyta</taxon>
        <taxon>Magnoliopsida</taxon>
        <taxon>eudicotyledons</taxon>
        <taxon>Gunneridae</taxon>
        <taxon>Pentapetalae</taxon>
        <taxon>asterids</taxon>
        <taxon>Ericales</taxon>
        <taxon>Actinidiaceae</taxon>
        <taxon>Actinidia</taxon>
    </lineage>
</organism>
<dbReference type="InterPro" id="IPR002109">
    <property type="entry name" value="Glutaredoxin"/>
</dbReference>
<dbReference type="AlphaFoldDB" id="A0A2R6R1Q1"/>
<dbReference type="Pfam" id="PF00462">
    <property type="entry name" value="Glutaredoxin"/>
    <property type="match status" value="1"/>
</dbReference>
<sequence length="115" mass="12997">MFESTKSPTSVLDESQPESKSSKLLGPVDDSSIRLVDTEDRIVVYFTSLRGIRRTYEDCCAVRMILSGFRVMVDQRDISMDLEKELQSVLGEKNVNLPQVFIRGKYIGGAYAIKQ</sequence>
<dbReference type="PROSITE" id="PS51354">
    <property type="entry name" value="GLUTAREDOXIN_2"/>
    <property type="match status" value="1"/>
</dbReference>
<reference evidence="4" key="2">
    <citation type="journal article" date="2018" name="BMC Genomics">
        <title>A manually annotated Actinidia chinensis var. chinensis (kiwifruit) genome highlights the challenges associated with draft genomes and gene prediction in plants.</title>
        <authorList>
            <person name="Pilkington S.M."/>
            <person name="Crowhurst R."/>
            <person name="Hilario E."/>
            <person name="Nardozza S."/>
            <person name="Fraser L."/>
            <person name="Peng Y."/>
            <person name="Gunaseelan K."/>
            <person name="Simpson R."/>
            <person name="Tahir J."/>
            <person name="Deroles S.C."/>
            <person name="Templeton K."/>
            <person name="Luo Z."/>
            <person name="Davy M."/>
            <person name="Cheng C."/>
            <person name="McNeilage M."/>
            <person name="Scaglione D."/>
            <person name="Liu Y."/>
            <person name="Zhang Q."/>
            <person name="Datson P."/>
            <person name="De Silva N."/>
            <person name="Gardiner S.E."/>
            <person name="Bassett H."/>
            <person name="Chagne D."/>
            <person name="McCallum J."/>
            <person name="Dzierzon H."/>
            <person name="Deng C."/>
            <person name="Wang Y.Y."/>
            <person name="Barron L."/>
            <person name="Manako K."/>
            <person name="Bowen J."/>
            <person name="Foster T.M."/>
            <person name="Erridge Z.A."/>
            <person name="Tiffin H."/>
            <person name="Waite C.N."/>
            <person name="Davies K.M."/>
            <person name="Grierson E.P."/>
            <person name="Laing W.A."/>
            <person name="Kirk R."/>
            <person name="Chen X."/>
            <person name="Wood M."/>
            <person name="Montefiori M."/>
            <person name="Brummell D.A."/>
            <person name="Schwinn K.E."/>
            <person name="Catanach A."/>
            <person name="Fullerton C."/>
            <person name="Li D."/>
            <person name="Meiyalaghan S."/>
            <person name="Nieuwenhuizen N."/>
            <person name="Read N."/>
            <person name="Prakash R."/>
            <person name="Hunter D."/>
            <person name="Zhang H."/>
            <person name="McKenzie M."/>
            <person name="Knabel M."/>
            <person name="Harris A."/>
            <person name="Allan A.C."/>
            <person name="Gleave A."/>
            <person name="Chen A."/>
            <person name="Janssen B.J."/>
            <person name="Plunkett B."/>
            <person name="Ampomah-Dwamena C."/>
            <person name="Voogd C."/>
            <person name="Leif D."/>
            <person name="Lafferty D."/>
            <person name="Souleyre E.J.F."/>
            <person name="Varkonyi-Gasic E."/>
            <person name="Gambi F."/>
            <person name="Hanley J."/>
            <person name="Yao J.L."/>
            <person name="Cheung J."/>
            <person name="David K.M."/>
            <person name="Warren B."/>
            <person name="Marsh K."/>
            <person name="Snowden K.C."/>
            <person name="Lin-Wang K."/>
            <person name="Brian L."/>
            <person name="Martinez-Sanchez M."/>
            <person name="Wang M."/>
            <person name="Ileperuma N."/>
            <person name="Macnee N."/>
            <person name="Campin R."/>
            <person name="McAtee P."/>
            <person name="Drummond R.S.M."/>
            <person name="Espley R.V."/>
            <person name="Ireland H.S."/>
            <person name="Wu R."/>
            <person name="Atkinson R.G."/>
            <person name="Karunairetnam S."/>
            <person name="Bulley S."/>
            <person name="Chunkath S."/>
            <person name="Hanley Z."/>
            <person name="Storey R."/>
            <person name="Thrimawithana A.H."/>
            <person name="Thomson S."/>
            <person name="David C."/>
            <person name="Testolin R."/>
            <person name="Huang H."/>
            <person name="Hellens R.P."/>
            <person name="Schaffer R.J."/>
        </authorList>
    </citation>
    <scope>NUCLEOTIDE SEQUENCE [LARGE SCALE GENOMIC DNA]</scope>
    <source>
        <strain evidence="4">cv. Red5</strain>
    </source>
</reference>
<dbReference type="PANTHER" id="PTHR45669:SF18">
    <property type="entry name" value="GLUTAREDOXIN FAMILY PROTEIN"/>
    <property type="match status" value="1"/>
</dbReference>
<dbReference type="OrthoDB" id="423313at2759"/>
<keyword evidence="4" id="KW-1185">Reference proteome</keyword>
<proteinExistence type="predicted"/>
<feature type="compositionally biased region" description="Polar residues" evidence="1">
    <location>
        <begin position="1"/>
        <end position="13"/>
    </location>
</feature>
<evidence type="ECO:0000256" key="1">
    <source>
        <dbReference type="SAM" id="MobiDB-lite"/>
    </source>
</evidence>
<accession>A0A2R6R1Q1</accession>
<evidence type="ECO:0000259" key="2">
    <source>
        <dbReference type="Pfam" id="PF00462"/>
    </source>
</evidence>
<reference evidence="3 4" key="1">
    <citation type="submission" date="2017-07" db="EMBL/GenBank/DDBJ databases">
        <title>An improved, manually edited Actinidia chinensis var. chinensis (kiwifruit) genome highlights the challenges associated with draft genomes and gene prediction in plants.</title>
        <authorList>
            <person name="Pilkington S."/>
            <person name="Crowhurst R."/>
            <person name="Hilario E."/>
            <person name="Nardozza S."/>
            <person name="Fraser L."/>
            <person name="Peng Y."/>
            <person name="Gunaseelan K."/>
            <person name="Simpson R."/>
            <person name="Tahir J."/>
            <person name="Deroles S."/>
            <person name="Templeton K."/>
            <person name="Luo Z."/>
            <person name="Davy M."/>
            <person name="Cheng C."/>
            <person name="Mcneilage M."/>
            <person name="Scaglione D."/>
            <person name="Liu Y."/>
            <person name="Zhang Q."/>
            <person name="Datson P."/>
            <person name="De Silva N."/>
            <person name="Gardiner S."/>
            <person name="Bassett H."/>
            <person name="Chagne D."/>
            <person name="Mccallum J."/>
            <person name="Dzierzon H."/>
            <person name="Deng C."/>
            <person name="Wang Y.-Y."/>
            <person name="Barron N."/>
            <person name="Manako K."/>
            <person name="Bowen J."/>
            <person name="Foster T."/>
            <person name="Erridge Z."/>
            <person name="Tiffin H."/>
            <person name="Waite C."/>
            <person name="Davies K."/>
            <person name="Grierson E."/>
            <person name="Laing W."/>
            <person name="Kirk R."/>
            <person name="Chen X."/>
            <person name="Wood M."/>
            <person name="Montefiori M."/>
            <person name="Brummell D."/>
            <person name="Schwinn K."/>
            <person name="Catanach A."/>
            <person name="Fullerton C."/>
            <person name="Li D."/>
            <person name="Meiyalaghan S."/>
            <person name="Nieuwenhuizen N."/>
            <person name="Read N."/>
            <person name="Prakash R."/>
            <person name="Hunter D."/>
            <person name="Zhang H."/>
            <person name="Mckenzie M."/>
            <person name="Knabel M."/>
            <person name="Harris A."/>
            <person name="Allan A."/>
            <person name="Chen A."/>
            <person name="Janssen B."/>
            <person name="Plunkett B."/>
            <person name="Dwamena C."/>
            <person name="Voogd C."/>
            <person name="Leif D."/>
            <person name="Lafferty D."/>
            <person name="Souleyre E."/>
            <person name="Varkonyi-Gasic E."/>
            <person name="Gambi F."/>
            <person name="Hanley J."/>
            <person name="Yao J.-L."/>
            <person name="Cheung J."/>
            <person name="David K."/>
            <person name="Warren B."/>
            <person name="Marsh K."/>
            <person name="Snowden K."/>
            <person name="Lin-Wang K."/>
            <person name="Brian L."/>
            <person name="Martinez-Sanchez M."/>
            <person name="Wang M."/>
            <person name="Ileperuma N."/>
            <person name="Macnee N."/>
            <person name="Campin R."/>
            <person name="Mcatee P."/>
            <person name="Drummond R."/>
            <person name="Espley R."/>
            <person name="Ireland H."/>
            <person name="Wu R."/>
            <person name="Atkinson R."/>
            <person name="Karunairetnam S."/>
            <person name="Bulley S."/>
            <person name="Chunkath S."/>
            <person name="Hanley Z."/>
            <person name="Storey R."/>
            <person name="Thrimawithana A."/>
            <person name="Thomson S."/>
            <person name="David C."/>
            <person name="Testolin R."/>
        </authorList>
    </citation>
    <scope>NUCLEOTIDE SEQUENCE [LARGE SCALE GENOMIC DNA]</scope>
    <source>
        <strain evidence="4">cv. Red5</strain>
        <tissue evidence="3">Young leaf</tissue>
    </source>
</reference>
<feature type="region of interest" description="Disordered" evidence="1">
    <location>
        <begin position="1"/>
        <end position="27"/>
    </location>
</feature>
<name>A0A2R6R1Q1_ACTCC</name>
<dbReference type="SUPFAM" id="SSF52833">
    <property type="entry name" value="Thioredoxin-like"/>
    <property type="match status" value="1"/>
</dbReference>
<feature type="domain" description="Glutaredoxin" evidence="2">
    <location>
        <begin position="43"/>
        <end position="107"/>
    </location>
</feature>
<protein>
    <submittedName>
        <fullName evidence="3">Thioredoxin-like fold protein</fullName>
    </submittedName>
</protein>
<gene>
    <name evidence="3" type="ORF">CEY00_Acc11157</name>
</gene>
<evidence type="ECO:0000313" key="3">
    <source>
        <dbReference type="EMBL" id="PSS19138.1"/>
    </source>
</evidence>
<comment type="caution">
    <text evidence="3">The sequence shown here is derived from an EMBL/GenBank/DDBJ whole genome shotgun (WGS) entry which is preliminary data.</text>
</comment>
<dbReference type="PANTHER" id="PTHR45669">
    <property type="entry name" value="GLUTAREDOXIN DOMAIN-CONTAINING CYSTEINE-RICH PROTEIN CG12206-RELATED"/>
    <property type="match status" value="1"/>
</dbReference>
<dbReference type="Gene3D" id="3.40.30.10">
    <property type="entry name" value="Glutaredoxin"/>
    <property type="match status" value="1"/>
</dbReference>
<dbReference type="Gramene" id="PSS19138">
    <property type="protein sequence ID" value="PSS19138"/>
    <property type="gene ID" value="CEY00_Acc11157"/>
</dbReference>
<evidence type="ECO:0000313" key="4">
    <source>
        <dbReference type="Proteomes" id="UP000241394"/>
    </source>
</evidence>
<dbReference type="InParanoid" id="A0A2R6R1Q1"/>
<dbReference type="EMBL" id="NKQK01000010">
    <property type="protein sequence ID" value="PSS19138.1"/>
    <property type="molecule type" value="Genomic_DNA"/>
</dbReference>